<dbReference type="Gene3D" id="3.90.550.10">
    <property type="entry name" value="Spore Coat Polysaccharide Biosynthesis Protein SpsA, Chain A"/>
    <property type="match status" value="1"/>
</dbReference>
<dbReference type="Proteomes" id="UP000199391">
    <property type="component" value="Unassembled WGS sequence"/>
</dbReference>
<dbReference type="SUPFAM" id="SSF53448">
    <property type="entry name" value="Nucleotide-diphospho-sugar transferases"/>
    <property type="match status" value="1"/>
</dbReference>
<dbReference type="RefSeq" id="WP_093556618.1">
    <property type="nucleotide sequence ID" value="NZ_FPBO01000014.1"/>
</dbReference>
<accession>A0A1I7K2G9</accession>
<dbReference type="EMBL" id="FPBO01000014">
    <property type="protein sequence ID" value="SFU91663.1"/>
    <property type="molecule type" value="Genomic_DNA"/>
</dbReference>
<keyword evidence="2" id="KW-0328">Glycosyltransferase</keyword>
<keyword evidence="3" id="KW-0808">Transferase</keyword>
<proteinExistence type="inferred from homology"/>
<dbReference type="GO" id="GO:0016757">
    <property type="term" value="F:glycosyltransferase activity"/>
    <property type="evidence" value="ECO:0007669"/>
    <property type="project" value="UniProtKB-KW"/>
</dbReference>
<dbReference type="PANTHER" id="PTHR43179:SF12">
    <property type="entry name" value="GALACTOFURANOSYLTRANSFERASE GLFT2"/>
    <property type="match status" value="1"/>
</dbReference>
<dbReference type="OrthoDB" id="9781367at2"/>
<dbReference type="AlphaFoldDB" id="A0A1I7K2G9"/>
<keyword evidence="6" id="KW-1185">Reference proteome</keyword>
<dbReference type="PANTHER" id="PTHR43179">
    <property type="entry name" value="RHAMNOSYLTRANSFERASE WBBL"/>
    <property type="match status" value="1"/>
</dbReference>
<evidence type="ECO:0000259" key="4">
    <source>
        <dbReference type="Pfam" id="PF00535"/>
    </source>
</evidence>
<evidence type="ECO:0000256" key="3">
    <source>
        <dbReference type="ARBA" id="ARBA00022679"/>
    </source>
</evidence>
<name>A0A1I7K2G9_9BURK</name>
<sequence length="314" mass="34731">MANSPHMPNMDIPRTIDVCIATFRRPDQLAGLLAALERQAPPGWRLRIVVADNDAQRSAEPVAQAWRARSAVPLVYDAEPRQNIALARNRALAHCDAECIAFIDDDELPCAGWLAALLDSQARYQADVVFGPVDSSLPPDAPPWARDCFSKPALATGTPVRMGGAGNVLFRREVLLGRSDPFDPDFGLTGGEDTDWFYRLHLAGRRMVWCAEAQASEAVPAARLRLSWARRRAFRGGQTYYRVCVRRYSGARTALWCAVKSAQLLAALAAAPLLLLLHRRAYVALTLRAAGAAGQLARWLSRRDVEEYHVRHAR</sequence>
<dbReference type="InterPro" id="IPR001173">
    <property type="entry name" value="Glyco_trans_2-like"/>
</dbReference>
<reference evidence="6" key="1">
    <citation type="submission" date="2016-10" db="EMBL/GenBank/DDBJ databases">
        <authorList>
            <person name="Varghese N."/>
            <person name="Submissions S."/>
        </authorList>
    </citation>
    <scope>NUCLEOTIDE SEQUENCE [LARGE SCALE GENOMIC DNA]</scope>
    <source>
        <strain evidence="6">CGMCC 1.11014</strain>
    </source>
</reference>
<dbReference type="InterPro" id="IPR029044">
    <property type="entry name" value="Nucleotide-diphossugar_trans"/>
</dbReference>
<evidence type="ECO:0000256" key="2">
    <source>
        <dbReference type="ARBA" id="ARBA00022676"/>
    </source>
</evidence>
<dbReference type="Pfam" id="PF00535">
    <property type="entry name" value="Glycos_transf_2"/>
    <property type="match status" value="1"/>
</dbReference>
<evidence type="ECO:0000256" key="1">
    <source>
        <dbReference type="ARBA" id="ARBA00006739"/>
    </source>
</evidence>
<dbReference type="CDD" id="cd00761">
    <property type="entry name" value="Glyco_tranf_GTA_type"/>
    <property type="match status" value="1"/>
</dbReference>
<feature type="domain" description="Glycosyltransferase 2-like" evidence="4">
    <location>
        <begin position="18"/>
        <end position="175"/>
    </location>
</feature>
<organism evidence="5 6">
    <name type="scientific">Pseudoduganella namucuonensis</name>
    <dbReference type="NCBI Taxonomy" id="1035707"/>
    <lineage>
        <taxon>Bacteria</taxon>
        <taxon>Pseudomonadati</taxon>
        <taxon>Pseudomonadota</taxon>
        <taxon>Betaproteobacteria</taxon>
        <taxon>Burkholderiales</taxon>
        <taxon>Oxalobacteraceae</taxon>
        <taxon>Telluria group</taxon>
        <taxon>Pseudoduganella</taxon>
    </lineage>
</organism>
<evidence type="ECO:0000313" key="5">
    <source>
        <dbReference type="EMBL" id="SFU91663.1"/>
    </source>
</evidence>
<protein>
    <submittedName>
        <fullName evidence="5">Succinoglycan biosynthesis protein ExoM</fullName>
    </submittedName>
</protein>
<gene>
    <name evidence="5" type="ORF">SAMN05216552_1014109</name>
</gene>
<evidence type="ECO:0000313" key="6">
    <source>
        <dbReference type="Proteomes" id="UP000199391"/>
    </source>
</evidence>
<dbReference type="STRING" id="1035707.SAMN05216552_1014109"/>
<comment type="similarity">
    <text evidence="1">Belongs to the glycosyltransferase 2 family.</text>
</comment>